<dbReference type="Proteomes" id="UP000615593">
    <property type="component" value="Unassembled WGS sequence"/>
</dbReference>
<evidence type="ECO:0000313" key="3">
    <source>
        <dbReference type="Proteomes" id="UP000615593"/>
    </source>
</evidence>
<dbReference type="EMBL" id="BMWY01000002">
    <property type="protein sequence ID" value="GGZ51099.1"/>
    <property type="molecule type" value="Genomic_DNA"/>
</dbReference>
<gene>
    <name evidence="2" type="ORF">GCM10008088_11150</name>
</gene>
<protein>
    <recommendedName>
        <fullName evidence="1">Putative beta-lactamase-inhibitor-like PepSY-like domain-containing protein</fullName>
    </recommendedName>
</protein>
<dbReference type="Gene3D" id="3.40.1420.30">
    <property type="match status" value="1"/>
</dbReference>
<evidence type="ECO:0000313" key="2">
    <source>
        <dbReference type="EMBL" id="GGZ51099.1"/>
    </source>
</evidence>
<dbReference type="GeneID" id="94368779"/>
<dbReference type="InterPro" id="IPR021533">
    <property type="entry name" value="PepSY-like"/>
</dbReference>
<comment type="caution">
    <text evidence="2">The sequence shown here is derived from an EMBL/GenBank/DDBJ whole genome shotgun (WGS) entry which is preliminary data.</text>
</comment>
<feature type="domain" description="Putative beta-lactamase-inhibitor-like PepSY-like" evidence="1">
    <location>
        <begin position="56"/>
        <end position="137"/>
    </location>
</feature>
<proteinExistence type="predicted"/>
<reference evidence="3" key="1">
    <citation type="journal article" date="2019" name="Int. J. Syst. Evol. Microbiol.">
        <title>The Global Catalogue of Microorganisms (GCM) 10K type strain sequencing project: providing services to taxonomists for standard genome sequencing and annotation.</title>
        <authorList>
            <consortium name="The Broad Institute Genomics Platform"/>
            <consortium name="The Broad Institute Genome Sequencing Center for Infectious Disease"/>
            <person name="Wu L."/>
            <person name="Ma J."/>
        </authorList>
    </citation>
    <scope>NUCLEOTIDE SEQUENCE [LARGE SCALE GENOMIC DNA]</scope>
    <source>
        <strain evidence="3">KCTC 12708</strain>
    </source>
</reference>
<name>A0ABQ3BMP6_9FLAO</name>
<keyword evidence="3" id="KW-1185">Reference proteome</keyword>
<dbReference type="Pfam" id="PF11396">
    <property type="entry name" value="PepSY_like"/>
    <property type="match status" value="1"/>
</dbReference>
<evidence type="ECO:0000259" key="1">
    <source>
        <dbReference type="Pfam" id="PF11396"/>
    </source>
</evidence>
<sequence length="141" mass="16079">MRKWIILGVVTLLAIFVGQAQENFDKLPMNAQKIVKDYYAGHQVEKIDADPNSGDESYQVKFKNGTKIDFNENGNATEISGEEKIPSALIPEKMRLFLENRYGDDYVTDWKMDDDGHQIEMKSGAELVFDLDGNFLKNKNI</sequence>
<organism evidence="2 3">
    <name type="scientific">Mesonia mobilis</name>
    <dbReference type="NCBI Taxonomy" id="369791"/>
    <lineage>
        <taxon>Bacteria</taxon>
        <taxon>Pseudomonadati</taxon>
        <taxon>Bacteroidota</taxon>
        <taxon>Flavobacteriia</taxon>
        <taxon>Flavobacteriales</taxon>
        <taxon>Flavobacteriaceae</taxon>
        <taxon>Mesonia</taxon>
    </lineage>
</organism>
<accession>A0ABQ3BMP6</accession>
<dbReference type="SUPFAM" id="SSF160574">
    <property type="entry name" value="BT0923-like"/>
    <property type="match status" value="1"/>
</dbReference>
<dbReference type="RefSeq" id="WP_027883714.1">
    <property type="nucleotide sequence ID" value="NZ_BMWY01000002.1"/>
</dbReference>